<feature type="compositionally biased region" description="Low complexity" evidence="2">
    <location>
        <begin position="85"/>
        <end position="107"/>
    </location>
</feature>
<sequence length="698" mass="72606">MRQLAQPEASVVRRIIGGLLAFLVLTGTLLVLPVYAAPAPSAEPVAPSIDAVDLGSVAEPEGAAVVTEDGTVVDAGPETDVVLGTTADPSATPTPSTSASPTTSSPPTTAPPTAPTAGTGTDPVAASGREIDGVEALTVSQPDTDRFESVGVTWAQDESVTGVTVQIRTKKSSGRWTPWTTVEQDDVDPSEGSDAGVRGGTSPYWTGAAKGIEVVVQAADGSTPEDVQVQLIDPGNSAADVTPGAPAITDTAHAATAMPAIYSRAQWGADEKLMTWEPEYAPTVKATTIHHTADSNNYSAADVPAIMRSIYAYHAVSRGWGDIGYNVIVDKYGRAWEGRSGGLASSVVGAHAGGFNTSTFGVSMLGNYDVVDTPPALLETVASVIAWKFALYAIPASGTVSLVSSGGGTSRYAAGTPVTLPTIFGHRDVGATTCPGRYGYSHLGEIRGMVAQKIAAGGPAVSATPSMADSSPQVLLRNARGGGMAEWTTRRGDPGDLPLTCDWDGNGTETIAVFRDGRFFLFDSNGSTAAATSDFRFGDRGDTPLCGDWDGDGKDTVGIWRNGWFFLRNSNTSGVADGYFPFGNTDAQPAIGDWNGDGYDTVAVYQDATFYFANSNLRPLADGRLAYGDRGDRVVVGDWTGARRDSMGVFRAGTFYLTTSLSRSVADLTVGFGAPSDRPLVGDWDGNRTVTMGVQRGY</sequence>
<dbReference type="PANTHER" id="PTHR11022">
    <property type="entry name" value="PEPTIDOGLYCAN RECOGNITION PROTEIN"/>
    <property type="match status" value="1"/>
</dbReference>
<evidence type="ECO:0000259" key="4">
    <source>
        <dbReference type="SMART" id="SM00701"/>
    </source>
</evidence>
<feature type="region of interest" description="Disordered" evidence="2">
    <location>
        <begin position="183"/>
        <end position="202"/>
    </location>
</feature>
<gene>
    <name evidence="5" type="ORF">G1H19_01125</name>
</gene>
<dbReference type="GO" id="GO:0008745">
    <property type="term" value="F:N-acetylmuramoyl-L-alanine amidase activity"/>
    <property type="evidence" value="ECO:0007669"/>
    <property type="project" value="InterPro"/>
</dbReference>
<dbReference type="SMART" id="SM00701">
    <property type="entry name" value="PGRP"/>
    <property type="match status" value="1"/>
</dbReference>
<dbReference type="Gene3D" id="3.40.80.10">
    <property type="entry name" value="Peptidoglycan recognition protein-like"/>
    <property type="match status" value="1"/>
</dbReference>
<evidence type="ECO:0000313" key="6">
    <source>
        <dbReference type="Proteomes" id="UP000470470"/>
    </source>
</evidence>
<feature type="domain" description="Peptidoglycan recognition protein family" evidence="4">
    <location>
        <begin position="259"/>
        <end position="407"/>
    </location>
</feature>
<evidence type="ECO:0000256" key="2">
    <source>
        <dbReference type="SAM" id="MobiDB-lite"/>
    </source>
</evidence>
<dbReference type="InterPro" id="IPR002502">
    <property type="entry name" value="Amidase_domain"/>
</dbReference>
<accession>A0A7K3W8F5</accession>
<proteinExistence type="inferred from homology"/>
<evidence type="ECO:0008006" key="7">
    <source>
        <dbReference type="Google" id="ProtNLM"/>
    </source>
</evidence>
<feature type="domain" description="N-acetylmuramoyl-L-alanine amidase" evidence="3">
    <location>
        <begin position="275"/>
        <end position="436"/>
    </location>
</feature>
<evidence type="ECO:0000256" key="1">
    <source>
        <dbReference type="ARBA" id="ARBA00007553"/>
    </source>
</evidence>
<dbReference type="GO" id="GO:0008270">
    <property type="term" value="F:zinc ion binding"/>
    <property type="evidence" value="ECO:0007669"/>
    <property type="project" value="InterPro"/>
</dbReference>
<dbReference type="Proteomes" id="UP000470470">
    <property type="component" value="Unassembled WGS sequence"/>
</dbReference>
<name>A0A7K3W8F5_9ACTN</name>
<comment type="similarity">
    <text evidence="1">Belongs to the N-acetylmuramoyl-L-alanine amidase 2 family.</text>
</comment>
<dbReference type="PANTHER" id="PTHR11022:SF41">
    <property type="entry name" value="PEPTIDOGLYCAN-RECOGNITION PROTEIN LC-RELATED"/>
    <property type="match status" value="1"/>
</dbReference>
<dbReference type="GO" id="GO:0009253">
    <property type="term" value="P:peptidoglycan catabolic process"/>
    <property type="evidence" value="ECO:0007669"/>
    <property type="project" value="InterPro"/>
</dbReference>
<dbReference type="CDD" id="cd06583">
    <property type="entry name" value="PGRP"/>
    <property type="match status" value="1"/>
</dbReference>
<dbReference type="InterPro" id="IPR036505">
    <property type="entry name" value="Amidase/PGRP_sf"/>
</dbReference>
<evidence type="ECO:0000313" key="5">
    <source>
        <dbReference type="EMBL" id="NEL52616.1"/>
    </source>
</evidence>
<dbReference type="SUPFAM" id="SSF55846">
    <property type="entry name" value="N-acetylmuramoyl-L-alanine amidase-like"/>
    <property type="match status" value="1"/>
</dbReference>
<dbReference type="AlphaFoldDB" id="A0A7K3W8F5"/>
<dbReference type="Pfam" id="PF01510">
    <property type="entry name" value="Amidase_2"/>
    <property type="match status" value="1"/>
</dbReference>
<dbReference type="SMART" id="SM00644">
    <property type="entry name" value="Ami_2"/>
    <property type="match status" value="1"/>
</dbReference>
<dbReference type="InterPro" id="IPR006619">
    <property type="entry name" value="PGRP_domain_met/bac"/>
</dbReference>
<organism evidence="5 6">
    <name type="scientific">Goekera deserti</name>
    <dbReference type="NCBI Taxonomy" id="2497753"/>
    <lineage>
        <taxon>Bacteria</taxon>
        <taxon>Bacillati</taxon>
        <taxon>Actinomycetota</taxon>
        <taxon>Actinomycetes</taxon>
        <taxon>Geodermatophilales</taxon>
        <taxon>Geodermatophilaceae</taxon>
        <taxon>Goekera</taxon>
    </lineage>
</organism>
<evidence type="ECO:0000259" key="3">
    <source>
        <dbReference type="SMART" id="SM00644"/>
    </source>
</evidence>
<comment type="caution">
    <text evidence="5">The sequence shown here is derived from an EMBL/GenBank/DDBJ whole genome shotgun (WGS) entry which is preliminary data.</text>
</comment>
<dbReference type="InterPro" id="IPR015510">
    <property type="entry name" value="PGRP"/>
</dbReference>
<dbReference type="EMBL" id="JAAGWK010000003">
    <property type="protein sequence ID" value="NEL52616.1"/>
    <property type="molecule type" value="Genomic_DNA"/>
</dbReference>
<dbReference type="InterPro" id="IPR028994">
    <property type="entry name" value="Integrin_alpha_N"/>
</dbReference>
<keyword evidence="6" id="KW-1185">Reference proteome</keyword>
<protein>
    <recommendedName>
        <fullName evidence="7">N-acetylmuramoyl-L-alanine amidase</fullName>
    </recommendedName>
</protein>
<feature type="region of interest" description="Disordered" evidence="2">
    <location>
        <begin position="71"/>
        <end position="126"/>
    </location>
</feature>
<reference evidence="5 6" key="1">
    <citation type="submission" date="2020-02" db="EMBL/GenBank/DDBJ databases">
        <title>The whole genome sequence of CPCC 205119.</title>
        <authorList>
            <person name="Jiang Z."/>
        </authorList>
    </citation>
    <scope>NUCLEOTIDE SEQUENCE [LARGE SCALE GENOMIC DNA]</scope>
    <source>
        <strain evidence="5 6">CPCC 205119</strain>
    </source>
</reference>
<dbReference type="SUPFAM" id="SSF69318">
    <property type="entry name" value="Integrin alpha N-terminal domain"/>
    <property type="match status" value="1"/>
</dbReference>